<accession>A0A1G2B123</accession>
<evidence type="ECO:0000313" key="8">
    <source>
        <dbReference type="Proteomes" id="UP000179164"/>
    </source>
</evidence>
<dbReference type="Proteomes" id="UP000179164">
    <property type="component" value="Unassembled WGS sequence"/>
</dbReference>
<dbReference type="GO" id="GO:0005886">
    <property type="term" value="C:plasma membrane"/>
    <property type="evidence" value="ECO:0007669"/>
    <property type="project" value="TreeGrafter"/>
</dbReference>
<dbReference type="PROSITE" id="PS00428">
    <property type="entry name" value="FTSW_RODA_SPOVE"/>
    <property type="match status" value="1"/>
</dbReference>
<sequence>MKSFLLFFREINWLIVAPALLLVVYGLVVSYSLHAASEVPDFSGFWRQVGFAVVGVIFLFALAASDYRFFKSWYVFFFVVAFVFLVAVLIFGQTIRGTRGWFVIFGITIQAVEFVKLLVIIAFSGYLVRLKVSLARLQDLVISGAGVGVLVVLTFLQPDIGSGMLLLGIYAGMLLLVKTKKVYVFLLIFLLLFSSIVGWFFVLQDFHRDRVLTFLNPERDPLGVGYNLTQSIIAVGSGKIFGRGLTLGPQSRLEFLPEAQNDFIFAVIAEALGFAGVALLLLLFFTLFAQILRAARRARDDFGIILAGGIAVALLLQSVVNISTNLGLLPVAGLPLPFVSAGGSSLLVSLAGVGIVASIDLRHRLGRVN</sequence>
<proteinExistence type="predicted"/>
<dbReference type="InterPro" id="IPR001182">
    <property type="entry name" value="FtsW/RodA"/>
</dbReference>
<evidence type="ECO:0008006" key="9">
    <source>
        <dbReference type="Google" id="ProtNLM"/>
    </source>
</evidence>
<protein>
    <recommendedName>
        <fullName evidence="9">Rod shape-determining protein RodA</fullName>
    </recommendedName>
</protein>
<dbReference type="InterPro" id="IPR018365">
    <property type="entry name" value="Cell_cycle_FtsW-rel_CS"/>
</dbReference>
<organism evidence="7 8">
    <name type="scientific">Candidatus Kerfeldbacteria bacterium RIFCSPLOWO2_01_FULL_48_11</name>
    <dbReference type="NCBI Taxonomy" id="1798543"/>
    <lineage>
        <taxon>Bacteria</taxon>
        <taxon>Candidatus Kerfeldiibacteriota</taxon>
    </lineage>
</organism>
<evidence type="ECO:0000256" key="1">
    <source>
        <dbReference type="ARBA" id="ARBA00004141"/>
    </source>
</evidence>
<dbReference type="GO" id="GO:0051301">
    <property type="term" value="P:cell division"/>
    <property type="evidence" value="ECO:0007669"/>
    <property type="project" value="InterPro"/>
</dbReference>
<comment type="subcellular location">
    <subcellularLocation>
        <location evidence="1">Membrane</location>
        <topology evidence="1">Multi-pass membrane protein</topology>
    </subcellularLocation>
</comment>
<feature type="transmembrane region" description="Helical" evidence="6">
    <location>
        <begin position="73"/>
        <end position="95"/>
    </location>
</feature>
<dbReference type="PANTHER" id="PTHR30474:SF1">
    <property type="entry name" value="PEPTIDOGLYCAN GLYCOSYLTRANSFERASE MRDB"/>
    <property type="match status" value="1"/>
</dbReference>
<feature type="transmembrane region" description="Helical" evidence="6">
    <location>
        <begin position="12"/>
        <end position="33"/>
    </location>
</feature>
<evidence type="ECO:0000256" key="5">
    <source>
        <dbReference type="ARBA" id="ARBA00023136"/>
    </source>
</evidence>
<dbReference type="GO" id="GO:0008360">
    <property type="term" value="P:regulation of cell shape"/>
    <property type="evidence" value="ECO:0007669"/>
    <property type="project" value="UniProtKB-KW"/>
</dbReference>
<dbReference type="Pfam" id="PF01098">
    <property type="entry name" value="FTSW_RODA_SPOVE"/>
    <property type="match status" value="1"/>
</dbReference>
<dbReference type="GO" id="GO:0015648">
    <property type="term" value="F:lipid-linked peptidoglycan transporter activity"/>
    <property type="evidence" value="ECO:0007669"/>
    <property type="project" value="TreeGrafter"/>
</dbReference>
<feature type="transmembrane region" description="Helical" evidence="6">
    <location>
        <begin position="263"/>
        <end position="292"/>
    </location>
</feature>
<comment type="caution">
    <text evidence="7">The sequence shown here is derived from an EMBL/GenBank/DDBJ whole genome shotgun (WGS) entry which is preliminary data.</text>
</comment>
<evidence type="ECO:0000313" key="7">
    <source>
        <dbReference type="EMBL" id="OGY82882.1"/>
    </source>
</evidence>
<evidence type="ECO:0000256" key="3">
    <source>
        <dbReference type="ARBA" id="ARBA00022960"/>
    </source>
</evidence>
<reference evidence="7 8" key="1">
    <citation type="journal article" date="2016" name="Nat. Commun.">
        <title>Thousands of microbial genomes shed light on interconnected biogeochemical processes in an aquifer system.</title>
        <authorList>
            <person name="Anantharaman K."/>
            <person name="Brown C.T."/>
            <person name="Hug L.A."/>
            <person name="Sharon I."/>
            <person name="Castelle C.J."/>
            <person name="Probst A.J."/>
            <person name="Thomas B.C."/>
            <person name="Singh A."/>
            <person name="Wilkins M.J."/>
            <person name="Karaoz U."/>
            <person name="Brodie E.L."/>
            <person name="Williams K.H."/>
            <person name="Hubbard S.S."/>
            <person name="Banfield J.F."/>
        </authorList>
    </citation>
    <scope>NUCLEOTIDE SEQUENCE [LARGE SCALE GENOMIC DNA]</scope>
</reference>
<dbReference type="EMBL" id="MHKE01000017">
    <property type="protein sequence ID" value="OGY82882.1"/>
    <property type="molecule type" value="Genomic_DNA"/>
</dbReference>
<keyword evidence="5 6" id="KW-0472">Membrane</keyword>
<evidence type="ECO:0000256" key="4">
    <source>
        <dbReference type="ARBA" id="ARBA00022989"/>
    </source>
</evidence>
<gene>
    <name evidence="7" type="ORF">A2898_04850</name>
</gene>
<evidence type="ECO:0000256" key="6">
    <source>
        <dbReference type="SAM" id="Phobius"/>
    </source>
</evidence>
<dbReference type="GO" id="GO:0032153">
    <property type="term" value="C:cell division site"/>
    <property type="evidence" value="ECO:0007669"/>
    <property type="project" value="TreeGrafter"/>
</dbReference>
<keyword evidence="3" id="KW-0133">Cell shape</keyword>
<feature type="transmembrane region" description="Helical" evidence="6">
    <location>
        <begin position="336"/>
        <end position="359"/>
    </location>
</feature>
<feature type="transmembrane region" description="Helical" evidence="6">
    <location>
        <begin position="45"/>
        <end position="64"/>
    </location>
</feature>
<feature type="transmembrane region" description="Helical" evidence="6">
    <location>
        <begin position="184"/>
        <end position="202"/>
    </location>
</feature>
<feature type="transmembrane region" description="Helical" evidence="6">
    <location>
        <begin position="304"/>
        <end position="324"/>
    </location>
</feature>
<feature type="transmembrane region" description="Helical" evidence="6">
    <location>
        <begin position="162"/>
        <end position="177"/>
    </location>
</feature>
<name>A0A1G2B123_9BACT</name>
<keyword evidence="4 6" id="KW-1133">Transmembrane helix</keyword>
<feature type="transmembrane region" description="Helical" evidence="6">
    <location>
        <begin position="140"/>
        <end position="156"/>
    </location>
</feature>
<dbReference type="STRING" id="1798543.A2898_04850"/>
<dbReference type="AlphaFoldDB" id="A0A1G2B123"/>
<dbReference type="PANTHER" id="PTHR30474">
    <property type="entry name" value="CELL CYCLE PROTEIN"/>
    <property type="match status" value="1"/>
</dbReference>
<keyword evidence="2 6" id="KW-0812">Transmembrane</keyword>
<evidence type="ECO:0000256" key="2">
    <source>
        <dbReference type="ARBA" id="ARBA00022692"/>
    </source>
</evidence>
<feature type="transmembrane region" description="Helical" evidence="6">
    <location>
        <begin position="101"/>
        <end position="128"/>
    </location>
</feature>